<feature type="transmembrane region" description="Helical" evidence="5">
    <location>
        <begin position="248"/>
        <end position="268"/>
    </location>
</feature>
<dbReference type="InterPro" id="IPR044880">
    <property type="entry name" value="NCX_ion-bd_dom_sf"/>
</dbReference>
<dbReference type="Pfam" id="PF01699">
    <property type="entry name" value="Na_Ca_ex"/>
    <property type="match status" value="2"/>
</dbReference>
<dbReference type="PANTHER" id="PTHR37958:SF1">
    <property type="entry name" value="SODIUM-POTASSIUM_PROTON ANTIPORTER CHAA"/>
    <property type="match status" value="1"/>
</dbReference>
<evidence type="ECO:0000256" key="2">
    <source>
        <dbReference type="ARBA" id="ARBA00022692"/>
    </source>
</evidence>
<feature type="transmembrane region" description="Helical" evidence="5">
    <location>
        <begin position="280"/>
        <end position="301"/>
    </location>
</feature>
<feature type="transmembrane region" description="Helical" evidence="5">
    <location>
        <begin position="29"/>
        <end position="50"/>
    </location>
</feature>
<sequence>MKNLSLPYWIILTPIIAWLLILLKGSFSGILFVIVLSIVLITAVLAAVHLAEVIAHRVGEPFGTLILALAVTIIELSLIITLMSSGGEQSISLARDTIFAANMIILNGIVGLCLLTGGIKFHEQSITQHSATSALVALSSILVLTMVFPNYTQSTPGPVYHEAQLIFISIICIVLYAGFIFVQSVRHRDYFLPSGHTADDHAALPNNRTTLVSLILLLICLGAVVLMAKALSPAIEAGVTKIGAPQSLVGIIIAMIILLPEGIAAFNAARANRLQTSVNLALGSALASTGLTIPAVGIYSVFGGSTILLGINTGSTVLLLLSIFTVMLSLITGKTNLLYGIVLLVIFATYLFTSIIP</sequence>
<gene>
    <name evidence="7" type="ORF">GCM10023143_33010</name>
</gene>
<dbReference type="PANTHER" id="PTHR37958">
    <property type="entry name" value="SODIUM-POTASSIUM/PROTON ANTIPORTER CHAA"/>
    <property type="match status" value="1"/>
</dbReference>
<evidence type="ECO:0000313" key="7">
    <source>
        <dbReference type="EMBL" id="GAA4319518.1"/>
    </source>
</evidence>
<feature type="transmembrane region" description="Helical" evidence="5">
    <location>
        <begin position="337"/>
        <end position="356"/>
    </location>
</feature>
<reference evidence="8" key="1">
    <citation type="journal article" date="2019" name="Int. J. Syst. Evol. Microbiol.">
        <title>The Global Catalogue of Microorganisms (GCM) 10K type strain sequencing project: providing services to taxonomists for standard genome sequencing and annotation.</title>
        <authorList>
            <consortium name="The Broad Institute Genomics Platform"/>
            <consortium name="The Broad Institute Genome Sequencing Center for Infectious Disease"/>
            <person name="Wu L."/>
            <person name="Ma J."/>
        </authorList>
    </citation>
    <scope>NUCLEOTIDE SEQUENCE [LARGE SCALE GENOMIC DNA]</scope>
    <source>
        <strain evidence="8">JCM 17664</strain>
    </source>
</reference>
<keyword evidence="3 5" id="KW-1133">Transmembrane helix</keyword>
<proteinExistence type="predicted"/>
<evidence type="ECO:0000256" key="4">
    <source>
        <dbReference type="ARBA" id="ARBA00023136"/>
    </source>
</evidence>
<keyword evidence="2 5" id="KW-0812">Transmembrane</keyword>
<keyword evidence="4 5" id="KW-0472">Membrane</keyword>
<protein>
    <submittedName>
        <fullName evidence="7">Ionic transporter y4hA</fullName>
    </submittedName>
</protein>
<feature type="transmembrane region" description="Helical" evidence="5">
    <location>
        <begin position="163"/>
        <end position="182"/>
    </location>
</feature>
<evidence type="ECO:0000256" key="1">
    <source>
        <dbReference type="ARBA" id="ARBA00004141"/>
    </source>
</evidence>
<feature type="transmembrane region" description="Helical" evidence="5">
    <location>
        <begin position="211"/>
        <end position="228"/>
    </location>
</feature>
<dbReference type="Proteomes" id="UP001501207">
    <property type="component" value="Unassembled WGS sequence"/>
</dbReference>
<feature type="transmembrane region" description="Helical" evidence="5">
    <location>
        <begin position="98"/>
        <end position="119"/>
    </location>
</feature>
<evidence type="ECO:0000256" key="5">
    <source>
        <dbReference type="SAM" id="Phobius"/>
    </source>
</evidence>
<dbReference type="RefSeq" id="WP_344981437.1">
    <property type="nucleotide sequence ID" value="NZ_BAABFN010000022.1"/>
</dbReference>
<comment type="caution">
    <text evidence="7">The sequence shown here is derived from an EMBL/GenBank/DDBJ whole genome shotgun (WGS) entry which is preliminary data.</text>
</comment>
<evidence type="ECO:0000313" key="8">
    <source>
        <dbReference type="Proteomes" id="UP001501207"/>
    </source>
</evidence>
<evidence type="ECO:0000256" key="3">
    <source>
        <dbReference type="ARBA" id="ARBA00022989"/>
    </source>
</evidence>
<dbReference type="InterPro" id="IPR052946">
    <property type="entry name" value="Alkaline_pH_Ca-Antiporter"/>
</dbReference>
<feature type="domain" description="Sodium/calcium exchanger membrane region" evidence="6">
    <location>
        <begin position="213"/>
        <end position="355"/>
    </location>
</feature>
<evidence type="ECO:0000259" key="6">
    <source>
        <dbReference type="Pfam" id="PF01699"/>
    </source>
</evidence>
<comment type="subcellular location">
    <subcellularLocation>
        <location evidence="1">Membrane</location>
        <topology evidence="1">Multi-pass membrane protein</topology>
    </subcellularLocation>
</comment>
<dbReference type="InterPro" id="IPR004837">
    <property type="entry name" value="NaCa_Exmemb"/>
</dbReference>
<dbReference type="EMBL" id="BAABFN010000022">
    <property type="protein sequence ID" value="GAA4319518.1"/>
    <property type="molecule type" value="Genomic_DNA"/>
</dbReference>
<organism evidence="7 8">
    <name type="scientific">Compostibacter hankyongensis</name>
    <dbReference type="NCBI Taxonomy" id="1007089"/>
    <lineage>
        <taxon>Bacteria</taxon>
        <taxon>Pseudomonadati</taxon>
        <taxon>Bacteroidota</taxon>
        <taxon>Chitinophagia</taxon>
        <taxon>Chitinophagales</taxon>
        <taxon>Chitinophagaceae</taxon>
        <taxon>Compostibacter</taxon>
    </lineage>
</organism>
<feature type="transmembrane region" description="Helical" evidence="5">
    <location>
        <begin position="131"/>
        <end position="151"/>
    </location>
</feature>
<feature type="transmembrane region" description="Helical" evidence="5">
    <location>
        <begin position="7"/>
        <end position="23"/>
    </location>
</feature>
<feature type="transmembrane region" description="Helical" evidence="5">
    <location>
        <begin position="307"/>
        <end position="330"/>
    </location>
</feature>
<feature type="transmembrane region" description="Helical" evidence="5">
    <location>
        <begin position="62"/>
        <end position="86"/>
    </location>
</feature>
<dbReference type="Gene3D" id="1.20.1420.30">
    <property type="entry name" value="NCX, central ion-binding region"/>
    <property type="match status" value="1"/>
</dbReference>
<accession>A0ABP8G952</accession>
<name>A0ABP8G952_9BACT</name>
<feature type="domain" description="Sodium/calcium exchanger membrane region" evidence="6">
    <location>
        <begin position="30"/>
        <end position="184"/>
    </location>
</feature>
<keyword evidence="8" id="KW-1185">Reference proteome</keyword>